<evidence type="ECO:0000256" key="7">
    <source>
        <dbReference type="ARBA" id="ARBA00023239"/>
    </source>
</evidence>
<dbReference type="AlphaFoldDB" id="A0A5J5BVB4"/>
<dbReference type="InterPro" id="IPR011013">
    <property type="entry name" value="Gal_mutarotase_sf_dom"/>
</dbReference>
<dbReference type="CDD" id="cd10316">
    <property type="entry name" value="RGL4_M"/>
    <property type="match status" value="1"/>
</dbReference>
<accession>A0A5J5BVB4</accession>
<dbReference type="GO" id="GO:0030246">
    <property type="term" value="F:carbohydrate binding"/>
    <property type="evidence" value="ECO:0007669"/>
    <property type="project" value="InterPro"/>
</dbReference>
<dbReference type="Pfam" id="PF14683">
    <property type="entry name" value="CBM-like"/>
    <property type="match status" value="1"/>
</dbReference>
<protein>
    <recommendedName>
        <fullName evidence="4">rhamnogalacturonan endolyase</fullName>
        <ecNumber evidence="4">4.2.2.23</ecNumber>
    </recommendedName>
</protein>
<evidence type="ECO:0000256" key="3">
    <source>
        <dbReference type="ARBA" id="ARBA00010418"/>
    </source>
</evidence>
<evidence type="ECO:0000256" key="4">
    <source>
        <dbReference type="ARBA" id="ARBA00012437"/>
    </source>
</evidence>
<comment type="catalytic activity">
    <reaction evidence="1">
        <text>Endotype eliminative cleavage of L-alpha-rhamnopyranosyl-(1-&gt;4)-alpha-D-galactopyranosyluronic acid bonds of rhamnogalacturonan I domains in ramified hairy regions of pectin leaving L-rhamnopyranose at the reducing end and 4-deoxy-4,5-unsaturated D-galactopyranosyluronic acid at the non-reducing end.</text>
        <dbReference type="EC" id="4.2.2.23"/>
    </reaction>
</comment>
<evidence type="ECO:0000313" key="10">
    <source>
        <dbReference type="EMBL" id="KAA8546656.1"/>
    </source>
</evidence>
<dbReference type="Gene3D" id="2.60.120.260">
    <property type="entry name" value="Galactose-binding domain-like"/>
    <property type="match status" value="1"/>
</dbReference>
<evidence type="ECO:0000256" key="6">
    <source>
        <dbReference type="ARBA" id="ARBA00022729"/>
    </source>
</evidence>
<keyword evidence="11" id="KW-1185">Reference proteome</keyword>
<evidence type="ECO:0000256" key="1">
    <source>
        <dbReference type="ARBA" id="ARBA00001324"/>
    </source>
</evidence>
<evidence type="ECO:0000256" key="5">
    <source>
        <dbReference type="ARBA" id="ARBA00022525"/>
    </source>
</evidence>
<gene>
    <name evidence="10" type="ORF">F0562_003113</name>
</gene>
<name>A0A5J5BVB4_9ASTE</name>
<dbReference type="PANTHER" id="PTHR32018:SF18">
    <property type="entry name" value="RHAMNOGALACTURONAN ENDOLYASE"/>
    <property type="match status" value="1"/>
</dbReference>
<proteinExistence type="inferred from homology"/>
<feature type="domain" description="Rhamnogalacturonan lyase" evidence="8">
    <location>
        <begin position="270"/>
        <end position="458"/>
    </location>
</feature>
<dbReference type="InterPro" id="IPR029413">
    <property type="entry name" value="RG-lyase_II"/>
</dbReference>
<keyword evidence="5" id="KW-0964">Secreted</keyword>
<dbReference type="PANTHER" id="PTHR32018">
    <property type="entry name" value="RHAMNOGALACTURONATE LYASE FAMILY PROTEIN"/>
    <property type="match status" value="1"/>
</dbReference>
<sequence length="462" mass="52507">MPTEQDRIRGQVLDYPEAVLLTNPANPELKGEVDDKYQYSSENKDNRVHGWICSKPAVGFWVITPSDEFRAGGPFKQELTSHAGPTTLAMFFSRHYAGSDLELKLTGEPWKKVFGPVFMYLNSVSDNEDPHTLWKNANEQMLIETKNWPYNFPLSKDYLIANQRGMVSGRLQVRNSNTNLTAASSAYVGLALPGDVGSWQTETKGYQFWTQANANGYFSIKGVRPGNYNLYAWVPGILGDYKSNLSVNVKPGNENKLGTLIYDPPRRGPTLWEIGIPDRTAAEFYVPDPDPKFINQLYINHTERFRQYGLWNQYAARYPKNDLVFTVGVSKYQTDWFFAHVNRDVGNKKYEPTTWKIQFDLKNVNTKGNYTLQLALASASAAELQVRINDQRAARPHFTTGLIGMDNVIARHGIHGLYWFYSVGVSGFQLLNGRNTIFLTQSRGENPFKGIMYDYIRLEGLQ</sequence>
<reference evidence="10 11" key="1">
    <citation type="submission" date="2019-09" db="EMBL/GenBank/DDBJ databases">
        <title>A chromosome-level genome assembly of the Chinese tupelo Nyssa sinensis.</title>
        <authorList>
            <person name="Yang X."/>
            <person name="Kang M."/>
            <person name="Yang Y."/>
            <person name="Xiong H."/>
            <person name="Wang M."/>
            <person name="Zhang Z."/>
            <person name="Wang Z."/>
            <person name="Wu H."/>
            <person name="Ma T."/>
            <person name="Liu J."/>
            <person name="Xi Z."/>
        </authorList>
    </citation>
    <scope>NUCLEOTIDE SEQUENCE [LARGE SCALE GENOMIC DNA]</scope>
    <source>
        <strain evidence="10">J267</strain>
        <tissue evidence="10">Leaf</tissue>
    </source>
</reference>
<comment type="subcellular location">
    <subcellularLocation>
        <location evidence="2">Secreted</location>
    </subcellularLocation>
</comment>
<dbReference type="SUPFAM" id="SSF49785">
    <property type="entry name" value="Galactose-binding domain-like"/>
    <property type="match status" value="1"/>
</dbReference>
<dbReference type="EC" id="4.2.2.23" evidence="4"/>
<evidence type="ECO:0000259" key="8">
    <source>
        <dbReference type="Pfam" id="PF14683"/>
    </source>
</evidence>
<dbReference type="GO" id="GO:0005975">
    <property type="term" value="P:carbohydrate metabolic process"/>
    <property type="evidence" value="ECO:0007669"/>
    <property type="project" value="InterPro"/>
</dbReference>
<dbReference type="InterPro" id="IPR014718">
    <property type="entry name" value="GH-type_carb-bd"/>
</dbReference>
<feature type="domain" description="Rhamnogalacturonan lyase" evidence="9">
    <location>
        <begin position="184"/>
        <end position="256"/>
    </location>
</feature>
<dbReference type="InterPro" id="IPR008979">
    <property type="entry name" value="Galactose-bd-like_sf"/>
</dbReference>
<dbReference type="GO" id="GO:0005576">
    <property type="term" value="C:extracellular region"/>
    <property type="evidence" value="ECO:0007669"/>
    <property type="project" value="UniProtKB-SubCell"/>
</dbReference>
<comment type="similarity">
    <text evidence="3">Belongs to the polysaccharide lyase 4 family.</text>
</comment>
<dbReference type="Pfam" id="PF06045">
    <property type="entry name" value="Rhamnogal_lyase"/>
    <property type="match status" value="1"/>
</dbReference>
<dbReference type="OrthoDB" id="2130367at2759"/>
<dbReference type="EMBL" id="CM018032">
    <property type="protein sequence ID" value="KAA8546656.1"/>
    <property type="molecule type" value="Genomic_DNA"/>
</dbReference>
<dbReference type="CDD" id="cd10317">
    <property type="entry name" value="RGL4_C"/>
    <property type="match status" value="1"/>
</dbReference>
<evidence type="ECO:0000259" key="9">
    <source>
        <dbReference type="Pfam" id="PF14686"/>
    </source>
</evidence>
<evidence type="ECO:0000313" key="11">
    <source>
        <dbReference type="Proteomes" id="UP000325577"/>
    </source>
</evidence>
<dbReference type="SUPFAM" id="SSF74650">
    <property type="entry name" value="Galactose mutarotase-like"/>
    <property type="match status" value="1"/>
</dbReference>
<keyword evidence="6" id="KW-0732">Signal</keyword>
<dbReference type="Proteomes" id="UP000325577">
    <property type="component" value="Linkage Group LG1"/>
</dbReference>
<dbReference type="InterPro" id="IPR013784">
    <property type="entry name" value="Carb-bd-like_fold"/>
</dbReference>
<dbReference type="InterPro" id="IPR051850">
    <property type="entry name" value="Polysacch_Lyase_4"/>
</dbReference>
<dbReference type="Gene3D" id="2.70.98.10">
    <property type="match status" value="1"/>
</dbReference>
<organism evidence="10 11">
    <name type="scientific">Nyssa sinensis</name>
    <dbReference type="NCBI Taxonomy" id="561372"/>
    <lineage>
        <taxon>Eukaryota</taxon>
        <taxon>Viridiplantae</taxon>
        <taxon>Streptophyta</taxon>
        <taxon>Embryophyta</taxon>
        <taxon>Tracheophyta</taxon>
        <taxon>Spermatophyta</taxon>
        <taxon>Magnoliopsida</taxon>
        <taxon>eudicotyledons</taxon>
        <taxon>Gunneridae</taxon>
        <taxon>Pentapetalae</taxon>
        <taxon>asterids</taxon>
        <taxon>Cornales</taxon>
        <taxon>Nyssaceae</taxon>
        <taxon>Nyssa</taxon>
    </lineage>
</organism>
<dbReference type="InterPro" id="IPR010325">
    <property type="entry name" value="Rhamnogal_lyase"/>
</dbReference>
<dbReference type="SUPFAM" id="SSF49452">
    <property type="entry name" value="Starch-binding domain-like"/>
    <property type="match status" value="1"/>
</dbReference>
<evidence type="ECO:0000256" key="2">
    <source>
        <dbReference type="ARBA" id="ARBA00004613"/>
    </source>
</evidence>
<dbReference type="GO" id="GO:0102210">
    <property type="term" value="F:rhamnogalacturonan endolyase activity"/>
    <property type="evidence" value="ECO:0007669"/>
    <property type="project" value="UniProtKB-EC"/>
</dbReference>
<dbReference type="InterPro" id="IPR029411">
    <property type="entry name" value="RG-lyase_III"/>
</dbReference>
<dbReference type="Gene3D" id="2.60.40.1120">
    <property type="entry name" value="Carboxypeptidase-like, regulatory domain"/>
    <property type="match status" value="1"/>
</dbReference>
<keyword evidence="7" id="KW-0456">Lyase</keyword>
<dbReference type="Pfam" id="PF14686">
    <property type="entry name" value="fn3_3"/>
    <property type="match status" value="1"/>
</dbReference>